<sequence length="201" mass="21502">MHVLLLTPARTHRGGDPLPDLTSALAPLGLRHPAERTLGDEAIVVADRAEQAVDVIRVASELGGWCTGLGVGAVDKPLPEEVRALRGPAVDAAREALHAARTTAQVPLAVRAGDPRQAGTAADAEAVLRLIGWMIATRNTGQWRVVRALRERPGITQRDLAEHLGITQQTVSRSLKTSGWREESAAHPLLVRLLSMIDLTS</sequence>
<dbReference type="InterPro" id="IPR036390">
    <property type="entry name" value="WH_DNA-bd_sf"/>
</dbReference>
<dbReference type="Gene3D" id="1.10.10.10">
    <property type="entry name" value="Winged helix-like DNA-binding domain superfamily/Winged helix DNA-binding domain"/>
    <property type="match status" value="1"/>
</dbReference>
<keyword evidence="3" id="KW-1185">Reference proteome</keyword>
<organism evidence="2 3">
    <name type="scientific">Brachybacterium muris UCD-AY4</name>
    <dbReference type="NCBI Taxonomy" id="1249481"/>
    <lineage>
        <taxon>Bacteria</taxon>
        <taxon>Bacillati</taxon>
        <taxon>Actinomycetota</taxon>
        <taxon>Actinomycetes</taxon>
        <taxon>Micrococcales</taxon>
        <taxon>Dermabacteraceae</taxon>
        <taxon>Brachybacterium</taxon>
    </lineage>
</organism>
<feature type="domain" description="HTH cro/C1-type" evidence="1">
    <location>
        <begin position="146"/>
        <end position="173"/>
    </location>
</feature>
<dbReference type="OrthoDB" id="5184241at2"/>
<name>A0A022KV83_9MICO</name>
<dbReference type="STRING" id="1249481.D641_0111345"/>
<evidence type="ECO:0000313" key="3">
    <source>
        <dbReference type="Proteomes" id="UP000019754"/>
    </source>
</evidence>
<evidence type="ECO:0000259" key="1">
    <source>
        <dbReference type="PROSITE" id="PS50943"/>
    </source>
</evidence>
<dbReference type="PROSITE" id="PS50943">
    <property type="entry name" value="HTH_CROC1"/>
    <property type="match status" value="1"/>
</dbReference>
<dbReference type="CDD" id="cd00093">
    <property type="entry name" value="HTH_XRE"/>
    <property type="match status" value="1"/>
</dbReference>
<dbReference type="HOGENOM" id="CLU_077332_1_1_11"/>
<dbReference type="InterPro" id="IPR000835">
    <property type="entry name" value="HTH_MarR-typ"/>
</dbReference>
<dbReference type="GO" id="GO:0003700">
    <property type="term" value="F:DNA-binding transcription factor activity"/>
    <property type="evidence" value="ECO:0007669"/>
    <property type="project" value="InterPro"/>
</dbReference>
<protein>
    <submittedName>
        <fullName evidence="2">MarR family transcriptional regulator</fullName>
    </submittedName>
</protein>
<dbReference type="Pfam" id="PF12802">
    <property type="entry name" value="MarR_2"/>
    <property type="match status" value="1"/>
</dbReference>
<dbReference type="SUPFAM" id="SSF46785">
    <property type="entry name" value="Winged helix' DNA-binding domain"/>
    <property type="match status" value="1"/>
</dbReference>
<accession>A0A022KV83</accession>
<dbReference type="RefSeq" id="WP_017823624.1">
    <property type="nucleotide sequence ID" value="NZ_AORC01000014.1"/>
</dbReference>
<reference evidence="2 3" key="1">
    <citation type="journal article" date="2013" name="Genome Announc.">
        <title>Draft genome sequence of an Actinobacterium, Brachybacterium muris strain UCD-AY4.</title>
        <authorList>
            <person name="Lo J.R."/>
            <person name="Lang J.M."/>
            <person name="Darling A.E."/>
            <person name="Eisen J.A."/>
            <person name="Coil D.A."/>
        </authorList>
    </citation>
    <scope>NUCLEOTIDE SEQUENCE [LARGE SCALE GENOMIC DNA]</scope>
    <source>
        <strain evidence="2 3">UCD-AY4</strain>
    </source>
</reference>
<dbReference type="InterPro" id="IPR036388">
    <property type="entry name" value="WH-like_DNA-bd_sf"/>
</dbReference>
<dbReference type="EMBL" id="AORC01000014">
    <property type="protein sequence ID" value="EYT48491.1"/>
    <property type="molecule type" value="Genomic_DNA"/>
</dbReference>
<comment type="caution">
    <text evidence="2">The sequence shown here is derived from an EMBL/GenBank/DDBJ whole genome shotgun (WGS) entry which is preliminary data.</text>
</comment>
<proteinExistence type="predicted"/>
<evidence type="ECO:0000313" key="2">
    <source>
        <dbReference type="EMBL" id="EYT48491.1"/>
    </source>
</evidence>
<dbReference type="Proteomes" id="UP000019754">
    <property type="component" value="Unassembled WGS sequence"/>
</dbReference>
<gene>
    <name evidence="2" type="ORF">D641_0111345</name>
</gene>
<dbReference type="AlphaFoldDB" id="A0A022KV83"/>
<dbReference type="InterPro" id="IPR001387">
    <property type="entry name" value="Cro/C1-type_HTH"/>
</dbReference>